<feature type="transmembrane region" description="Helical" evidence="2">
    <location>
        <begin position="157"/>
        <end position="183"/>
    </location>
</feature>
<organism evidence="4 5">
    <name type="scientific">Purpureocillium lavendulum</name>
    <dbReference type="NCBI Taxonomy" id="1247861"/>
    <lineage>
        <taxon>Eukaryota</taxon>
        <taxon>Fungi</taxon>
        <taxon>Dikarya</taxon>
        <taxon>Ascomycota</taxon>
        <taxon>Pezizomycotina</taxon>
        <taxon>Sordariomycetes</taxon>
        <taxon>Hypocreomycetidae</taxon>
        <taxon>Hypocreales</taxon>
        <taxon>Ophiocordycipitaceae</taxon>
        <taxon>Purpureocillium</taxon>
    </lineage>
</organism>
<feature type="transmembrane region" description="Helical" evidence="2">
    <location>
        <begin position="20"/>
        <end position="40"/>
    </location>
</feature>
<evidence type="ECO:0000256" key="1">
    <source>
        <dbReference type="SAM" id="MobiDB-lite"/>
    </source>
</evidence>
<proteinExistence type="predicted"/>
<accession>A0AB34FAH5</accession>
<dbReference type="Pfam" id="PF03707">
    <property type="entry name" value="MHYT"/>
    <property type="match status" value="2"/>
</dbReference>
<feature type="transmembrane region" description="Helical" evidence="2">
    <location>
        <begin position="52"/>
        <end position="72"/>
    </location>
</feature>
<keyword evidence="2" id="KW-0812">Transmembrane</keyword>
<name>A0AB34FAH5_9HYPO</name>
<protein>
    <submittedName>
        <fullName evidence="4">MHYT domain signaling protein</fullName>
    </submittedName>
</protein>
<feature type="transmembrane region" description="Helical" evidence="2">
    <location>
        <begin position="128"/>
        <end position="145"/>
    </location>
</feature>
<keyword evidence="2" id="KW-1133">Transmembrane helix</keyword>
<keyword evidence="5" id="KW-1185">Reference proteome</keyword>
<feature type="region of interest" description="Disordered" evidence="1">
    <location>
        <begin position="737"/>
        <end position="765"/>
    </location>
</feature>
<reference evidence="4" key="1">
    <citation type="submission" date="2023-01" db="EMBL/GenBank/DDBJ databases">
        <title>The growth and conidiation of Purpureocillium lavendulum are regulated by nitrogen source and histone H3K14 acetylation.</title>
        <authorList>
            <person name="Tang P."/>
            <person name="Han J."/>
            <person name="Zhang C."/>
            <person name="Tang P."/>
            <person name="Qi F."/>
            <person name="Zhang K."/>
            <person name="Liang L."/>
        </authorList>
    </citation>
    <scope>NUCLEOTIDE SEQUENCE</scope>
    <source>
        <strain evidence="4">YMF1.00683</strain>
    </source>
</reference>
<keyword evidence="2" id="KW-0472">Membrane</keyword>
<feature type="transmembrane region" description="Helical" evidence="2">
    <location>
        <begin position="235"/>
        <end position="259"/>
    </location>
</feature>
<dbReference type="AlphaFoldDB" id="A0AB34FAH5"/>
<gene>
    <name evidence="4" type="ORF">O9K51_11196</name>
</gene>
<dbReference type="Proteomes" id="UP001163105">
    <property type="component" value="Unassembled WGS sequence"/>
</dbReference>
<comment type="caution">
    <text evidence="4">The sequence shown here is derived from an EMBL/GenBank/DDBJ whole genome shotgun (WGS) entry which is preliminary data.</text>
</comment>
<evidence type="ECO:0000313" key="5">
    <source>
        <dbReference type="Proteomes" id="UP001163105"/>
    </source>
</evidence>
<dbReference type="PANTHER" id="PTHR35152">
    <property type="entry name" value="DOMAIN SIGNALLING PROTEIN, PUTATIVE (AFU_ORTHOLOGUE AFUA_5G11310)-RELATED"/>
    <property type="match status" value="1"/>
</dbReference>
<dbReference type="PROSITE" id="PS50924">
    <property type="entry name" value="MHYT"/>
    <property type="match status" value="1"/>
</dbReference>
<evidence type="ECO:0000256" key="2">
    <source>
        <dbReference type="SAM" id="Phobius"/>
    </source>
</evidence>
<feature type="transmembrane region" description="Helical" evidence="2">
    <location>
        <begin position="92"/>
        <end position="116"/>
    </location>
</feature>
<evidence type="ECO:0000313" key="4">
    <source>
        <dbReference type="EMBL" id="KAJ6436288.1"/>
    </source>
</evidence>
<feature type="domain" description="MHYT" evidence="3">
    <location>
        <begin position="20"/>
        <end position="219"/>
    </location>
</feature>
<dbReference type="EMBL" id="JAQHRD010000025">
    <property type="protein sequence ID" value="KAJ6436288.1"/>
    <property type="molecule type" value="Genomic_DNA"/>
</dbReference>
<evidence type="ECO:0000259" key="3">
    <source>
        <dbReference type="PROSITE" id="PS50924"/>
    </source>
</evidence>
<dbReference type="InterPro" id="IPR005330">
    <property type="entry name" value="MHYT_dom"/>
</dbReference>
<sequence length="888" mass="97540">MSPSQDLLRQYSGKLVPYTFNGGFVLLSYVISLIGTSSTLELMRRRTSHRGIYNLWLLIGAAISMGGIAIWSMHFIGNRAIYMLDGRETFQIAYSTSLSVLSLFVPILVLIFAFLGVSGAGQIRWWRIGLAGLLSGGAICGMHYLADASISNYDSSYDLSCIVGSVVIAVSASTTALAVFFVFEATWKNVWWKRLGCAMALAGAVSGMHWCAAVGTTYTLRPPHSPGGGVSRQEAMIVIICLSVAAGIVTSGSAIYSGWVRGDYANKSQQVALASAVFDGKGRIMVNQAGLLPTEVITDTFVPKSNDDIFDTGNPLFHWMFRASRNWSTIGIVLNEMDANVGRLSRGANTSGRPGVKLVGDDGILVEKYDTILRELFCLTAAALASRMKTTLANVGLLWDEIFVTGDSSKLSGKRLPGRGIAETLHQTPLTKDKTILQSLAENGLSKAHHHEYGRGSLMFLVRHVERKRDIANLEALGYRFAEIHQVVTSICSNMQIKTPGLEARLRTMSIPDESKLALGPEVHLGMFAVRAKLDRSGFDVLVQKPARYLLPAVPMPMGQLEPWQRDFLNRHQNMTVAAIAQTLKSVEQASRQERRFASHLCDAISALRQSLDAKFDEAILLPRSVLVPCVTREEVPQASTCTLVAFQLLLPIHATVQSTKCEFTPLNFFKLRQLLYDGSPHNLEFSHSVHRDLPYAPQQDTGKSANIVWRGTHKIKSSLGQAVHIVGQAFPVSVRKGTQPPWQTSKRSQEQLAPVASNPRSVCHERDDGSFEYEHTPSVIGSFAEEQTGDRDLQHHRMKQPFGGIMISQQITIDIHNTHQQPMCDDAPGRSGLDPAVLVSRAESTTQPDKAYSAIATGEYGVRMMSERRDYVDDLLSMSVLGRVGRF</sequence>
<dbReference type="PANTHER" id="PTHR35152:SF1">
    <property type="entry name" value="DOMAIN SIGNALLING PROTEIN, PUTATIVE (AFU_ORTHOLOGUE AFUA_5G11310)-RELATED"/>
    <property type="match status" value="1"/>
</dbReference>